<proteinExistence type="predicted"/>
<dbReference type="Proteomes" id="UP000226431">
    <property type="component" value="Unassembled WGS sequence"/>
</dbReference>
<dbReference type="EMBL" id="NJES01000649">
    <property type="protein sequence ID" value="PHH70257.1"/>
    <property type="molecule type" value="Genomic_DNA"/>
</dbReference>
<protein>
    <submittedName>
        <fullName evidence="1">Uncharacterized protein</fullName>
    </submittedName>
</protein>
<sequence>MENTPEAGVAHPSPVAAAFQPVAASGAGLRSRNRERLAFLRLVTVMRAQIITTVTFSSALANAGEGMRFSLLALAAMAVGLRAAPASHHHHHARFHAAHRASTHTHAIPASS</sequence>
<accession>A0A2C5YNA3</accession>
<organism evidence="1 2">
    <name type="scientific">Ophiocordyceps camponoti-rufipedis</name>
    <dbReference type="NCBI Taxonomy" id="2004952"/>
    <lineage>
        <taxon>Eukaryota</taxon>
        <taxon>Fungi</taxon>
        <taxon>Dikarya</taxon>
        <taxon>Ascomycota</taxon>
        <taxon>Pezizomycotina</taxon>
        <taxon>Sordariomycetes</taxon>
        <taxon>Hypocreomycetidae</taxon>
        <taxon>Hypocreales</taxon>
        <taxon>Ophiocordycipitaceae</taxon>
        <taxon>Ophiocordyceps</taxon>
    </lineage>
</organism>
<name>A0A2C5YNA3_9HYPO</name>
<comment type="caution">
    <text evidence="1">The sequence shown here is derived from an EMBL/GenBank/DDBJ whole genome shotgun (WGS) entry which is preliminary data.</text>
</comment>
<evidence type="ECO:0000313" key="1">
    <source>
        <dbReference type="EMBL" id="PHH70257.1"/>
    </source>
</evidence>
<dbReference type="AlphaFoldDB" id="A0A2C5YNA3"/>
<reference evidence="1 2" key="1">
    <citation type="submission" date="2017-06" db="EMBL/GenBank/DDBJ databases">
        <title>Ant-infecting Ophiocordyceps genomes reveal a high diversity of potential behavioral manipulation genes and a possible major role for enterotoxins.</title>
        <authorList>
            <person name="De Bekker C."/>
            <person name="Evans H.C."/>
            <person name="Brachmann A."/>
            <person name="Hughes D.P."/>
        </authorList>
    </citation>
    <scope>NUCLEOTIDE SEQUENCE [LARGE SCALE GENOMIC DNA]</scope>
    <source>
        <strain evidence="1 2">Map16</strain>
    </source>
</reference>
<gene>
    <name evidence="1" type="ORF">CDD80_6130</name>
</gene>
<evidence type="ECO:0000313" key="2">
    <source>
        <dbReference type="Proteomes" id="UP000226431"/>
    </source>
</evidence>
<keyword evidence="2" id="KW-1185">Reference proteome</keyword>